<keyword evidence="3" id="KW-0222">Digestion</keyword>
<evidence type="ECO:0000256" key="10">
    <source>
        <dbReference type="SAM" id="SignalP"/>
    </source>
</evidence>
<keyword evidence="6" id="KW-0865">Zymogen</keyword>
<comment type="similarity">
    <text evidence="1">Belongs to the peptidase S1 family.</text>
</comment>
<dbReference type="Gene3D" id="2.40.10.10">
    <property type="entry name" value="Trypsin-like serine proteases"/>
    <property type="match status" value="1"/>
</dbReference>
<dbReference type="SUPFAM" id="SSF50494">
    <property type="entry name" value="Trypsin-like serine proteases"/>
    <property type="match status" value="1"/>
</dbReference>
<dbReference type="AlphaFoldDB" id="A0A1B6C1J8"/>
<dbReference type="GO" id="GO:0007586">
    <property type="term" value="P:digestion"/>
    <property type="evidence" value="ECO:0007669"/>
    <property type="project" value="UniProtKB-KW"/>
</dbReference>
<dbReference type="PROSITE" id="PS50240">
    <property type="entry name" value="TRYPSIN_DOM"/>
    <property type="match status" value="1"/>
</dbReference>
<evidence type="ECO:0000313" key="12">
    <source>
        <dbReference type="EMBL" id="JAS07393.1"/>
    </source>
</evidence>
<keyword evidence="10" id="KW-0732">Signal</keyword>
<feature type="domain" description="Peptidase S1" evidence="11">
    <location>
        <begin position="42"/>
        <end position="262"/>
    </location>
</feature>
<evidence type="ECO:0000259" key="11">
    <source>
        <dbReference type="PROSITE" id="PS50240"/>
    </source>
</evidence>
<evidence type="ECO:0000256" key="1">
    <source>
        <dbReference type="ARBA" id="ARBA00007664"/>
    </source>
</evidence>
<evidence type="ECO:0000256" key="3">
    <source>
        <dbReference type="ARBA" id="ARBA00022757"/>
    </source>
</evidence>
<evidence type="ECO:0000256" key="9">
    <source>
        <dbReference type="ARBA" id="ARBA00038868"/>
    </source>
</evidence>
<dbReference type="FunFam" id="2.40.10.10:FF:000068">
    <property type="entry name" value="transmembrane protease serine 2"/>
    <property type="match status" value="1"/>
</dbReference>
<dbReference type="GO" id="GO:0004252">
    <property type="term" value="F:serine-type endopeptidase activity"/>
    <property type="evidence" value="ECO:0007669"/>
    <property type="project" value="UniProtKB-EC"/>
</dbReference>
<dbReference type="PANTHER" id="PTHR24276:SF97">
    <property type="entry name" value="GH13245P2-RELATED"/>
    <property type="match status" value="1"/>
</dbReference>
<organism evidence="12">
    <name type="scientific">Clastoptera arizonana</name>
    <name type="common">Arizona spittle bug</name>
    <dbReference type="NCBI Taxonomy" id="38151"/>
    <lineage>
        <taxon>Eukaryota</taxon>
        <taxon>Metazoa</taxon>
        <taxon>Ecdysozoa</taxon>
        <taxon>Arthropoda</taxon>
        <taxon>Hexapoda</taxon>
        <taxon>Insecta</taxon>
        <taxon>Pterygota</taxon>
        <taxon>Neoptera</taxon>
        <taxon>Paraneoptera</taxon>
        <taxon>Hemiptera</taxon>
        <taxon>Auchenorrhyncha</taxon>
        <taxon>Cercopoidea</taxon>
        <taxon>Clastopteridae</taxon>
        <taxon>Clastoptera</taxon>
    </lineage>
</organism>
<dbReference type="EMBL" id="GEDC01029905">
    <property type="protein sequence ID" value="JAS07393.1"/>
    <property type="molecule type" value="Transcribed_RNA"/>
</dbReference>
<protein>
    <recommendedName>
        <fullName evidence="9">trypsin</fullName>
        <ecNumber evidence="9">3.4.21.4</ecNumber>
    </recommendedName>
</protein>
<evidence type="ECO:0000256" key="7">
    <source>
        <dbReference type="ARBA" id="ARBA00023157"/>
    </source>
</evidence>
<evidence type="ECO:0000256" key="8">
    <source>
        <dbReference type="ARBA" id="ARBA00036320"/>
    </source>
</evidence>
<accession>A0A1B6C1J8</accession>
<dbReference type="InterPro" id="IPR009003">
    <property type="entry name" value="Peptidase_S1_PA"/>
</dbReference>
<feature type="chain" id="PRO_5008580024" description="trypsin" evidence="10">
    <location>
        <begin position="19"/>
        <end position="263"/>
    </location>
</feature>
<keyword evidence="7" id="KW-1015">Disulfide bond</keyword>
<evidence type="ECO:0000256" key="2">
    <source>
        <dbReference type="ARBA" id="ARBA00022670"/>
    </source>
</evidence>
<dbReference type="SMART" id="SM00020">
    <property type="entry name" value="Tryp_SPc"/>
    <property type="match status" value="1"/>
</dbReference>
<dbReference type="CDD" id="cd00190">
    <property type="entry name" value="Tryp_SPc"/>
    <property type="match status" value="1"/>
</dbReference>
<dbReference type="InterPro" id="IPR001254">
    <property type="entry name" value="Trypsin_dom"/>
</dbReference>
<reference evidence="12" key="1">
    <citation type="submission" date="2015-12" db="EMBL/GenBank/DDBJ databases">
        <title>De novo transcriptome assembly of four potential Pierce s Disease insect vectors from Arizona vineyards.</title>
        <authorList>
            <person name="Tassone E.E."/>
        </authorList>
    </citation>
    <scope>NUCLEOTIDE SEQUENCE</scope>
</reference>
<dbReference type="EC" id="3.4.21.4" evidence="9"/>
<dbReference type="InterPro" id="IPR043504">
    <property type="entry name" value="Peptidase_S1_PA_chymotrypsin"/>
</dbReference>
<proteinExistence type="inferred from homology"/>
<keyword evidence="4" id="KW-0378">Hydrolase</keyword>
<name>A0A1B6C1J8_9HEMI</name>
<keyword evidence="5" id="KW-0720">Serine protease</keyword>
<gene>
    <name evidence="12" type="ORF">g.21100</name>
</gene>
<evidence type="ECO:0000256" key="5">
    <source>
        <dbReference type="ARBA" id="ARBA00022825"/>
    </source>
</evidence>
<dbReference type="Pfam" id="PF00089">
    <property type="entry name" value="Trypsin"/>
    <property type="match status" value="1"/>
</dbReference>
<keyword evidence="2" id="KW-0645">Protease</keyword>
<dbReference type="PANTHER" id="PTHR24276">
    <property type="entry name" value="POLYSERASE-RELATED"/>
    <property type="match status" value="1"/>
</dbReference>
<dbReference type="GO" id="GO:0006508">
    <property type="term" value="P:proteolysis"/>
    <property type="evidence" value="ECO:0007669"/>
    <property type="project" value="UniProtKB-KW"/>
</dbReference>
<feature type="signal peptide" evidence="10">
    <location>
        <begin position="1"/>
        <end position="18"/>
    </location>
</feature>
<evidence type="ECO:0000256" key="4">
    <source>
        <dbReference type="ARBA" id="ARBA00022801"/>
    </source>
</evidence>
<dbReference type="PRINTS" id="PR00722">
    <property type="entry name" value="CHYMOTRYPSIN"/>
</dbReference>
<evidence type="ECO:0000256" key="6">
    <source>
        <dbReference type="ARBA" id="ARBA00023145"/>
    </source>
</evidence>
<dbReference type="InterPro" id="IPR050430">
    <property type="entry name" value="Peptidase_S1"/>
</dbReference>
<dbReference type="InterPro" id="IPR001314">
    <property type="entry name" value="Peptidase_S1A"/>
</dbReference>
<comment type="catalytic activity">
    <reaction evidence="8">
        <text>Preferential cleavage: Arg-|-Xaa, Lys-|-Xaa.</text>
        <dbReference type="EC" id="3.4.21.4"/>
    </reaction>
</comment>
<sequence length="263" mass="28488">MWRSTVFIALLGFFLVAATKPNVVKRNTKIPESLQKLKGLGIIGGKTTTIQKHPYEAAVLYSGGFLCAGTILNKNYVMTLTSCVYGESASSFSVRVGSSSSDAGGKVYKVKKVIQNPSFDSYSLSYDVALLKLSKPLKFGKTVKKINLASKALAKRSKVVLSGWGNESSKNGNPFKELTVAIVDRSTCNSSYSPYGYPIDASMSCAYTSNEGPCYGDFGDPIVAQNKVYGMFSWCFNCADDSFPGVYADVPASYNWIKKTMKG</sequence>